<sequence>MDLASGRHAGRQSRYKADYSEKSYDSNSVPRQNSKHEMNILNIGHGEDPSNYEHRSIMDEEALQHQNPENGKETGDINVDFKRVKNHGLMCPLHPQQVGTWVVMVILVLTFYLFLIPGIYHISAGFSVFICIIYGLLLFGVIIFCLRATLTDPTDRNIVYERECRKEGIEPEENDELEFFCDVCEGYVHDRTKHCGQCNRCTDLFDHHCKWLNNCVGAKNYADFLILISVLLLQTLLFMIISFVFVITALASKSKFQEGFNEYYDSELNRFGLAVFVVLLNILCGLIVYFTVSLIILHIKLRKMEITAYEYIVYLDEREERLELFQRGEMSIGEFEEEEKQAQEDLKKKKKSKIIHQINKENKKAYRERIIARNNKAKKTKQTGQTPAATQNAMMQNQTPKKKQDQEKITKHQSDHKKEEFYNVMQGKKSPERAKKYSSSPKGHCGGIRVSDENIEDVKVNLAQDTKRKRLNFNQDRESSDESESSKAQEINNRKRDSEKEKSSREIMNYFSDNCEDLDQNPSNSSQAHPSSERSEASLSSPSSASKSPPNNIGTNTEMSSDKRVGPDFTGLKKAAPSDFSDDPDSS</sequence>
<feature type="region of interest" description="Disordered" evidence="8">
    <location>
        <begin position="373"/>
        <end position="587"/>
    </location>
</feature>
<feature type="compositionally biased region" description="Basic and acidic residues" evidence="8">
    <location>
        <begin position="402"/>
        <end position="421"/>
    </location>
</feature>
<dbReference type="AlphaFoldDB" id="A0AAD1X9Z3"/>
<evidence type="ECO:0000256" key="7">
    <source>
        <dbReference type="RuleBase" id="RU079119"/>
    </source>
</evidence>
<evidence type="ECO:0000256" key="2">
    <source>
        <dbReference type="ARBA" id="ARBA00022679"/>
    </source>
</evidence>
<dbReference type="GO" id="GO:0005794">
    <property type="term" value="C:Golgi apparatus"/>
    <property type="evidence" value="ECO:0007669"/>
    <property type="project" value="TreeGrafter"/>
</dbReference>
<keyword evidence="5 7" id="KW-0472">Membrane</keyword>
<keyword evidence="2 7" id="KW-0808">Transferase</keyword>
<dbReference type="GO" id="GO:0005783">
    <property type="term" value="C:endoplasmic reticulum"/>
    <property type="evidence" value="ECO:0007669"/>
    <property type="project" value="TreeGrafter"/>
</dbReference>
<keyword evidence="6 7" id="KW-0012">Acyltransferase</keyword>
<comment type="catalytic activity">
    <reaction evidence="7">
        <text>L-cysteinyl-[protein] + hexadecanoyl-CoA = S-hexadecanoyl-L-cysteinyl-[protein] + CoA</text>
        <dbReference type="Rhea" id="RHEA:36683"/>
        <dbReference type="Rhea" id="RHEA-COMP:10131"/>
        <dbReference type="Rhea" id="RHEA-COMP:11032"/>
        <dbReference type="ChEBI" id="CHEBI:29950"/>
        <dbReference type="ChEBI" id="CHEBI:57287"/>
        <dbReference type="ChEBI" id="CHEBI:57379"/>
        <dbReference type="ChEBI" id="CHEBI:74151"/>
        <dbReference type="EC" id="2.3.1.225"/>
    </reaction>
</comment>
<evidence type="ECO:0000256" key="8">
    <source>
        <dbReference type="SAM" id="MobiDB-lite"/>
    </source>
</evidence>
<feature type="transmembrane region" description="Helical" evidence="7">
    <location>
        <begin position="271"/>
        <end position="297"/>
    </location>
</feature>
<comment type="domain">
    <text evidence="7">The DHHC domain is required for palmitoyltransferase activity.</text>
</comment>
<name>A0AAD1X9Z3_EUPCR</name>
<feature type="transmembrane region" description="Helical" evidence="7">
    <location>
        <begin position="98"/>
        <end position="120"/>
    </location>
</feature>
<dbReference type="InterPro" id="IPR039859">
    <property type="entry name" value="PFA4/ZDH16/20/ERF2-like"/>
</dbReference>
<dbReference type="EMBL" id="CAMPGE010004008">
    <property type="protein sequence ID" value="CAI2362850.1"/>
    <property type="molecule type" value="Genomic_DNA"/>
</dbReference>
<feature type="transmembrane region" description="Helical" evidence="7">
    <location>
        <begin position="126"/>
        <end position="146"/>
    </location>
</feature>
<dbReference type="PANTHER" id="PTHR22883:SF203">
    <property type="entry name" value="PALMITOYLTRANSFERASE"/>
    <property type="match status" value="1"/>
</dbReference>
<feature type="domain" description="Palmitoyltransferase DHHC" evidence="9">
    <location>
        <begin position="180"/>
        <end position="312"/>
    </location>
</feature>
<dbReference type="InterPro" id="IPR001594">
    <property type="entry name" value="Palmitoyltrfase_DHHC"/>
</dbReference>
<evidence type="ECO:0000259" key="9">
    <source>
        <dbReference type="Pfam" id="PF01529"/>
    </source>
</evidence>
<evidence type="ECO:0000256" key="6">
    <source>
        <dbReference type="ARBA" id="ARBA00023315"/>
    </source>
</evidence>
<feature type="region of interest" description="Disordered" evidence="8">
    <location>
        <begin position="1"/>
        <end position="35"/>
    </location>
</feature>
<feature type="compositionally biased region" description="Polar residues" evidence="8">
    <location>
        <begin position="382"/>
        <end position="399"/>
    </location>
</feature>
<evidence type="ECO:0000313" key="10">
    <source>
        <dbReference type="EMBL" id="CAI2362850.1"/>
    </source>
</evidence>
<comment type="caution">
    <text evidence="10">The sequence shown here is derived from an EMBL/GenBank/DDBJ whole genome shotgun (WGS) entry which is preliminary data.</text>
</comment>
<comment type="subcellular location">
    <subcellularLocation>
        <location evidence="1">Membrane</location>
        <topology evidence="1">Multi-pass membrane protein</topology>
    </subcellularLocation>
</comment>
<evidence type="ECO:0000256" key="4">
    <source>
        <dbReference type="ARBA" id="ARBA00022989"/>
    </source>
</evidence>
<evidence type="ECO:0000256" key="3">
    <source>
        <dbReference type="ARBA" id="ARBA00022692"/>
    </source>
</evidence>
<dbReference type="PANTHER" id="PTHR22883">
    <property type="entry name" value="ZINC FINGER DHHC DOMAIN CONTAINING PROTEIN"/>
    <property type="match status" value="1"/>
</dbReference>
<evidence type="ECO:0000256" key="1">
    <source>
        <dbReference type="ARBA" id="ARBA00004141"/>
    </source>
</evidence>
<evidence type="ECO:0000313" key="11">
    <source>
        <dbReference type="Proteomes" id="UP001295684"/>
    </source>
</evidence>
<feature type="compositionally biased region" description="Polar residues" evidence="8">
    <location>
        <begin position="520"/>
        <end position="529"/>
    </location>
</feature>
<feature type="compositionally biased region" description="Low complexity" evidence="8">
    <location>
        <begin position="537"/>
        <end position="550"/>
    </location>
</feature>
<dbReference type="GO" id="GO:0006612">
    <property type="term" value="P:protein targeting to membrane"/>
    <property type="evidence" value="ECO:0007669"/>
    <property type="project" value="TreeGrafter"/>
</dbReference>
<keyword evidence="4 7" id="KW-1133">Transmembrane helix</keyword>
<dbReference type="Proteomes" id="UP001295684">
    <property type="component" value="Unassembled WGS sequence"/>
</dbReference>
<dbReference type="PROSITE" id="PS50216">
    <property type="entry name" value="DHHC"/>
    <property type="match status" value="1"/>
</dbReference>
<feature type="compositionally biased region" description="Basic and acidic residues" evidence="8">
    <location>
        <begin position="450"/>
        <end position="459"/>
    </location>
</feature>
<keyword evidence="11" id="KW-1185">Reference proteome</keyword>
<dbReference type="EC" id="2.3.1.225" evidence="7"/>
<organism evidence="10 11">
    <name type="scientific">Euplotes crassus</name>
    <dbReference type="NCBI Taxonomy" id="5936"/>
    <lineage>
        <taxon>Eukaryota</taxon>
        <taxon>Sar</taxon>
        <taxon>Alveolata</taxon>
        <taxon>Ciliophora</taxon>
        <taxon>Intramacronucleata</taxon>
        <taxon>Spirotrichea</taxon>
        <taxon>Hypotrichia</taxon>
        <taxon>Euplotida</taxon>
        <taxon>Euplotidae</taxon>
        <taxon>Moneuplotes</taxon>
    </lineage>
</organism>
<feature type="compositionally biased region" description="Basic and acidic residues" evidence="8">
    <location>
        <begin position="475"/>
        <end position="505"/>
    </location>
</feature>
<accession>A0AAD1X9Z3</accession>
<gene>
    <name evidence="10" type="ORF">ECRASSUSDP1_LOCUS4178</name>
</gene>
<keyword evidence="3 7" id="KW-0812">Transmembrane</keyword>
<comment type="similarity">
    <text evidence="7">Belongs to the DHHC palmitoyltransferase family.</text>
</comment>
<reference evidence="10" key="1">
    <citation type="submission" date="2023-07" db="EMBL/GenBank/DDBJ databases">
        <authorList>
            <consortium name="AG Swart"/>
            <person name="Singh M."/>
            <person name="Singh A."/>
            <person name="Seah K."/>
            <person name="Emmerich C."/>
        </authorList>
    </citation>
    <scope>NUCLEOTIDE SEQUENCE</scope>
    <source>
        <strain evidence="10">DP1</strain>
    </source>
</reference>
<feature type="compositionally biased region" description="Basic and acidic residues" evidence="8">
    <location>
        <begin position="15"/>
        <end position="24"/>
    </location>
</feature>
<protein>
    <recommendedName>
        <fullName evidence="7">Palmitoyltransferase</fullName>
        <ecNumber evidence="7">2.3.1.225</ecNumber>
    </recommendedName>
</protein>
<dbReference type="GO" id="GO:0019706">
    <property type="term" value="F:protein-cysteine S-palmitoyltransferase activity"/>
    <property type="evidence" value="ECO:0007669"/>
    <property type="project" value="UniProtKB-EC"/>
</dbReference>
<proteinExistence type="inferred from homology"/>
<feature type="transmembrane region" description="Helical" evidence="7">
    <location>
        <begin position="224"/>
        <end position="251"/>
    </location>
</feature>
<evidence type="ECO:0000256" key="5">
    <source>
        <dbReference type="ARBA" id="ARBA00023136"/>
    </source>
</evidence>
<dbReference type="Pfam" id="PF01529">
    <property type="entry name" value="DHHC"/>
    <property type="match status" value="1"/>
</dbReference>
<dbReference type="GO" id="GO:0016020">
    <property type="term" value="C:membrane"/>
    <property type="evidence" value="ECO:0007669"/>
    <property type="project" value="UniProtKB-SubCell"/>
</dbReference>